<dbReference type="GO" id="GO:0045547">
    <property type="term" value="F:ditrans,polycis-polyprenyl diphosphate synthase [(2E,6E)-farnesyl diphosphate specific] activity"/>
    <property type="evidence" value="ECO:0007669"/>
    <property type="project" value="UniProtKB-EC"/>
</dbReference>
<evidence type="ECO:0000256" key="1">
    <source>
        <dbReference type="ARBA" id="ARBA00001946"/>
    </source>
</evidence>
<dbReference type="WBParaSite" id="TCONS_00016659.p1">
    <property type="protein sequence ID" value="TCONS_00016659.p1"/>
    <property type="gene ID" value="XLOC_011306"/>
</dbReference>
<organism evidence="14">
    <name type="scientific">Strongyloides stercoralis</name>
    <name type="common">Threadworm</name>
    <dbReference type="NCBI Taxonomy" id="6248"/>
    <lineage>
        <taxon>Eukaryota</taxon>
        <taxon>Metazoa</taxon>
        <taxon>Ecdysozoa</taxon>
        <taxon>Nematoda</taxon>
        <taxon>Chromadorea</taxon>
        <taxon>Rhabditida</taxon>
        <taxon>Tylenchina</taxon>
        <taxon>Panagrolaimomorpha</taxon>
        <taxon>Strongyloidoidea</taxon>
        <taxon>Strongyloididae</taxon>
        <taxon>Strongyloides</taxon>
    </lineage>
</organism>
<keyword evidence="7" id="KW-0812">Transmembrane</keyword>
<proteinExistence type="inferred from homology"/>
<evidence type="ECO:0000256" key="3">
    <source>
        <dbReference type="ARBA" id="ARBA00004922"/>
    </source>
</evidence>
<evidence type="ECO:0000256" key="2">
    <source>
        <dbReference type="ARBA" id="ARBA00004586"/>
    </source>
</evidence>
<accession>A0A0K0EB91</accession>
<dbReference type="PANTHER" id="PTHR21528">
    <property type="entry name" value="DEHYDRODOLICHYL DIPHOSPHATE SYNTHASE COMPLEX SUBUNIT NUS1"/>
    <property type="match status" value="1"/>
</dbReference>
<dbReference type="WBParaSite" id="SSTP_0000676200.1">
    <property type="protein sequence ID" value="SSTP_0000676200.1"/>
    <property type="gene ID" value="SSTP_0000676200"/>
</dbReference>
<dbReference type="InterPro" id="IPR036424">
    <property type="entry name" value="UPP_synth-like_sf"/>
</dbReference>
<keyword evidence="10" id="KW-1133">Transmembrane helix</keyword>
<dbReference type="STRING" id="6248.A0A0K0EB91"/>
<comment type="catalytic activity">
    <reaction evidence="12">
        <text>n isopentenyl diphosphate + (2E,6E)-farnesyl diphosphate = a di-trans,poly-cis-polyprenyl diphosphate + n diphosphate</text>
        <dbReference type="Rhea" id="RHEA:53008"/>
        <dbReference type="Rhea" id="RHEA-COMP:19494"/>
        <dbReference type="ChEBI" id="CHEBI:33019"/>
        <dbReference type="ChEBI" id="CHEBI:128769"/>
        <dbReference type="ChEBI" id="CHEBI:136960"/>
        <dbReference type="ChEBI" id="CHEBI:175763"/>
        <dbReference type="EC" id="2.5.1.87"/>
    </reaction>
</comment>
<keyword evidence="8" id="KW-0256">Endoplasmic reticulum</keyword>
<dbReference type="Proteomes" id="UP000035681">
    <property type="component" value="Unplaced"/>
</dbReference>
<keyword evidence="6" id="KW-0808">Transferase</keyword>
<dbReference type="SUPFAM" id="SSF64005">
    <property type="entry name" value="Undecaprenyl diphosphate synthase"/>
    <property type="match status" value="1"/>
</dbReference>
<comment type="similarity">
    <text evidence="4">Belongs to the UPP synthase family.</text>
</comment>
<keyword evidence="11" id="KW-0472">Membrane</keyword>
<dbReference type="EC" id="2.5.1.87" evidence="5"/>
<comment type="cofactor">
    <cofactor evidence="1">
        <name>Mg(2+)</name>
        <dbReference type="ChEBI" id="CHEBI:18420"/>
    </cofactor>
</comment>
<evidence type="ECO:0000256" key="5">
    <source>
        <dbReference type="ARBA" id="ARBA00012596"/>
    </source>
</evidence>
<sequence length="193" mass="22412">MKYDNDNIVLINEKINVPESVGLLFTDKDQISVSLVGSFIFWCMKRDIHRVTVYDPWNLISNYEHELILESQKILSYYNSSRNIKTSEYIKLYVLGPSSCSDVLSKVTKQICSEHENIGKNIINERLMKEFIYEVDLLVRVGDIPSLCGYPCWAVRLSEIVDVSKFKNKYCITEAEFDNLLTTFTSRDRRKGT</sequence>
<evidence type="ECO:0000256" key="11">
    <source>
        <dbReference type="ARBA" id="ARBA00023136"/>
    </source>
</evidence>
<comment type="pathway">
    <text evidence="3">Protein modification; protein glycosylation.</text>
</comment>
<evidence type="ECO:0000256" key="10">
    <source>
        <dbReference type="ARBA" id="ARBA00022989"/>
    </source>
</evidence>
<dbReference type="Gene3D" id="3.40.1180.10">
    <property type="entry name" value="Decaprenyl diphosphate synthase-like"/>
    <property type="match status" value="1"/>
</dbReference>
<dbReference type="PANTHER" id="PTHR21528:SF0">
    <property type="entry name" value="DEHYDRODOLICHYL DIPHOSPHATE SYNTHASE COMPLEX SUBUNIT NUS1"/>
    <property type="match status" value="1"/>
</dbReference>
<evidence type="ECO:0000256" key="9">
    <source>
        <dbReference type="ARBA" id="ARBA00022842"/>
    </source>
</evidence>
<evidence type="ECO:0000256" key="8">
    <source>
        <dbReference type="ARBA" id="ARBA00022824"/>
    </source>
</evidence>
<reference evidence="14" key="1">
    <citation type="submission" date="2015-08" db="UniProtKB">
        <authorList>
            <consortium name="WormBaseParasite"/>
        </authorList>
    </citation>
    <scope>IDENTIFICATION</scope>
</reference>
<evidence type="ECO:0000313" key="14">
    <source>
        <dbReference type="WBParaSite" id="SSTP_0000676200.1"/>
    </source>
</evidence>
<dbReference type="GO" id="GO:0005789">
    <property type="term" value="C:endoplasmic reticulum membrane"/>
    <property type="evidence" value="ECO:0007669"/>
    <property type="project" value="UniProtKB-SubCell"/>
</dbReference>
<keyword evidence="13" id="KW-1185">Reference proteome</keyword>
<evidence type="ECO:0000313" key="13">
    <source>
        <dbReference type="Proteomes" id="UP000035681"/>
    </source>
</evidence>
<name>A0A0K0EB91_STRER</name>
<dbReference type="UniPathway" id="UPA00378"/>
<evidence type="ECO:0000256" key="12">
    <source>
        <dbReference type="ARBA" id="ARBA00047353"/>
    </source>
</evidence>
<evidence type="ECO:0000256" key="6">
    <source>
        <dbReference type="ARBA" id="ARBA00022679"/>
    </source>
</evidence>
<dbReference type="GO" id="GO:1904423">
    <property type="term" value="C:dehydrodolichyl diphosphate synthase complex"/>
    <property type="evidence" value="ECO:0007669"/>
    <property type="project" value="InterPro"/>
</dbReference>
<protein>
    <recommendedName>
        <fullName evidence="5">ditrans,polycis-polyprenyl diphosphate synthase [(2E,6E)-farnesyldiphosphate specific]</fullName>
        <ecNumber evidence="5">2.5.1.87</ecNumber>
    </recommendedName>
</protein>
<dbReference type="AlphaFoldDB" id="A0A0K0EB91"/>
<evidence type="ECO:0000256" key="7">
    <source>
        <dbReference type="ARBA" id="ARBA00022692"/>
    </source>
</evidence>
<keyword evidence="9" id="KW-0460">Magnesium</keyword>
<dbReference type="InterPro" id="IPR038887">
    <property type="entry name" value="Nus1/NgBR"/>
</dbReference>
<comment type="subcellular location">
    <subcellularLocation>
        <location evidence="2">Endoplasmic reticulum membrane</location>
    </subcellularLocation>
</comment>
<evidence type="ECO:0000256" key="4">
    <source>
        <dbReference type="ARBA" id="ARBA00005432"/>
    </source>
</evidence>